<dbReference type="EMBL" id="NBYY01000013">
    <property type="protein sequence ID" value="PCS22917.1"/>
    <property type="molecule type" value="Genomic_DNA"/>
</dbReference>
<protein>
    <submittedName>
        <fullName evidence="1">Uncharacterized protein</fullName>
    </submittedName>
</protein>
<sequence>MVKCCNHFDRNNLTYNIIARTIITDNRWELLLQLMKRTGRVYDKPE</sequence>
<evidence type="ECO:0000313" key="1">
    <source>
        <dbReference type="EMBL" id="PCS22917.1"/>
    </source>
</evidence>
<comment type="caution">
    <text evidence="1">The sequence shown here is derived from an EMBL/GenBank/DDBJ whole genome shotgun (WGS) entry which is preliminary data.</text>
</comment>
<dbReference type="AlphaFoldDB" id="A0A2A5T423"/>
<organism evidence="1 2">
    <name type="scientific">Candidatus Enterovibrio escicola</name>
    <dbReference type="NCBI Taxonomy" id="1927127"/>
    <lineage>
        <taxon>Bacteria</taxon>
        <taxon>Pseudomonadati</taxon>
        <taxon>Pseudomonadota</taxon>
        <taxon>Gammaproteobacteria</taxon>
        <taxon>Vibrionales</taxon>
        <taxon>Vibrionaceae</taxon>
        <taxon>Enterovibrio</taxon>
    </lineage>
</organism>
<name>A0A2A5T423_9GAMM</name>
<reference evidence="2" key="1">
    <citation type="submission" date="2017-04" db="EMBL/GenBank/DDBJ databases">
        <title>Genome evolution of the luminous symbionts of deep sea anglerfish.</title>
        <authorList>
            <person name="Hendry T.A."/>
        </authorList>
    </citation>
    <scope>NUCLEOTIDE SEQUENCE [LARGE SCALE GENOMIC DNA]</scope>
</reference>
<proteinExistence type="predicted"/>
<accession>A0A2A5T423</accession>
<gene>
    <name evidence="1" type="ORF">BTN49_1475</name>
</gene>
<evidence type="ECO:0000313" key="2">
    <source>
        <dbReference type="Proteomes" id="UP000219020"/>
    </source>
</evidence>
<keyword evidence="2" id="KW-1185">Reference proteome</keyword>
<dbReference type="Proteomes" id="UP000219020">
    <property type="component" value="Unassembled WGS sequence"/>
</dbReference>